<organism evidence="1 2">
    <name type="scientific">Holotrichia oblita</name>
    <name type="common">Chafer beetle</name>
    <dbReference type="NCBI Taxonomy" id="644536"/>
    <lineage>
        <taxon>Eukaryota</taxon>
        <taxon>Metazoa</taxon>
        <taxon>Ecdysozoa</taxon>
        <taxon>Arthropoda</taxon>
        <taxon>Hexapoda</taxon>
        <taxon>Insecta</taxon>
        <taxon>Pterygota</taxon>
        <taxon>Neoptera</taxon>
        <taxon>Endopterygota</taxon>
        <taxon>Coleoptera</taxon>
        <taxon>Polyphaga</taxon>
        <taxon>Scarabaeiformia</taxon>
        <taxon>Scarabaeidae</taxon>
        <taxon>Melolonthinae</taxon>
        <taxon>Holotrichia</taxon>
    </lineage>
</organism>
<protein>
    <submittedName>
        <fullName evidence="1">Sugar transporter-like</fullName>
    </submittedName>
</protein>
<evidence type="ECO:0000313" key="1">
    <source>
        <dbReference type="EMBL" id="KAI4455946.1"/>
    </source>
</evidence>
<dbReference type="EMBL" id="CM043022">
    <property type="protein sequence ID" value="KAI4455946.1"/>
    <property type="molecule type" value="Genomic_DNA"/>
</dbReference>
<gene>
    <name evidence="1" type="ORF">MML48_8g00008784</name>
</gene>
<keyword evidence="2" id="KW-1185">Reference proteome</keyword>
<evidence type="ECO:0000313" key="2">
    <source>
        <dbReference type="Proteomes" id="UP001056778"/>
    </source>
</evidence>
<comment type="caution">
    <text evidence="1">The sequence shown here is derived from an EMBL/GenBank/DDBJ whole genome shotgun (WGS) entry which is preliminary data.</text>
</comment>
<name>A0ACB9SMW5_HOLOL</name>
<sequence>MSSQYALVGEMKVLPIKQELPFNIFLYCSALTANLLTFSIGASNAWSSSAIPRLSGQIDPDNNPLKENITSYEESWIASFLPLAAAISSFLSGYLSDKIGRKNTLLLAGIPTIIGYVFLTFATEIYHFYIGRFLCGLTAGAGFTILPIYIGEISQSNNRGALGCLLIFSIAIGCLFVYFITPVVSLKILSALNVIIPILFLILFGFFIPESPYYYIIKNRTDLAEKSLLKFRYNSRAMVNEELPIIIEDVQTSFSKKISVKDVLKEEYIRKGLMVSLGLMVFQQWSGINAVFFYMQPIFENAKVGLSSNICVIIAGIVQLLSSAFTLPTVDKFGRRILLIASSIGNATSLFVGGIYLYLKENTAVDVSGLNWLPFVTINLFILTYTFGMGPVAFTMIGELFPPHVKSLAATVNIFVCLLSIFLVTNMFPYMKELLGLGLSFILLGLICCVSTIFIYFKVPETKGRRLEEIQVLLSSKKM</sequence>
<reference evidence="1" key="1">
    <citation type="submission" date="2022-04" db="EMBL/GenBank/DDBJ databases">
        <title>Chromosome-scale genome assembly of Holotrichia oblita Faldermann.</title>
        <authorList>
            <person name="Rongchong L."/>
        </authorList>
    </citation>
    <scope>NUCLEOTIDE SEQUENCE</scope>
    <source>
        <strain evidence="1">81SQS9</strain>
    </source>
</reference>
<proteinExistence type="predicted"/>
<dbReference type="Proteomes" id="UP001056778">
    <property type="component" value="Chromosome 8"/>
</dbReference>
<accession>A0ACB9SMW5</accession>